<proteinExistence type="predicted"/>
<name>A0A0J8QUH6_COCIT</name>
<protein>
    <submittedName>
        <fullName evidence="1">Uncharacterized protein</fullName>
    </submittedName>
</protein>
<gene>
    <name evidence="1" type="ORF">CISG_00852</name>
</gene>
<dbReference type="EMBL" id="DS268119">
    <property type="protein sequence ID" value="KMU74923.1"/>
    <property type="molecule type" value="Genomic_DNA"/>
</dbReference>
<organism evidence="1 2">
    <name type="scientific">Coccidioides immitis RMSCC 3703</name>
    <dbReference type="NCBI Taxonomy" id="454286"/>
    <lineage>
        <taxon>Eukaryota</taxon>
        <taxon>Fungi</taxon>
        <taxon>Dikarya</taxon>
        <taxon>Ascomycota</taxon>
        <taxon>Pezizomycotina</taxon>
        <taxon>Eurotiomycetes</taxon>
        <taxon>Eurotiomycetidae</taxon>
        <taxon>Onygenales</taxon>
        <taxon>Onygenaceae</taxon>
        <taxon>Coccidioides</taxon>
    </lineage>
</organism>
<evidence type="ECO:0000313" key="1">
    <source>
        <dbReference type="EMBL" id="KMU74923.1"/>
    </source>
</evidence>
<reference evidence="2" key="1">
    <citation type="journal article" date="2010" name="Genome Res.">
        <title>Population genomic sequencing of Coccidioides fungi reveals recent hybridization and transposon control.</title>
        <authorList>
            <person name="Neafsey D.E."/>
            <person name="Barker B.M."/>
            <person name="Sharpton T.J."/>
            <person name="Stajich J.E."/>
            <person name="Park D.J."/>
            <person name="Whiston E."/>
            <person name="Hung C.-Y."/>
            <person name="McMahan C."/>
            <person name="White J."/>
            <person name="Sykes S."/>
            <person name="Heiman D."/>
            <person name="Young S."/>
            <person name="Zeng Q."/>
            <person name="Abouelleil A."/>
            <person name="Aftuck L."/>
            <person name="Bessette D."/>
            <person name="Brown A."/>
            <person name="FitzGerald M."/>
            <person name="Lui A."/>
            <person name="Macdonald J.P."/>
            <person name="Priest M."/>
            <person name="Orbach M.J."/>
            <person name="Galgiani J.N."/>
            <person name="Kirkland T.N."/>
            <person name="Cole G.T."/>
            <person name="Birren B.W."/>
            <person name="Henn M.R."/>
            <person name="Taylor J.W."/>
            <person name="Rounsley S.D."/>
        </authorList>
    </citation>
    <scope>NUCLEOTIDE SEQUENCE [LARGE SCALE GENOMIC DNA]</scope>
    <source>
        <strain evidence="2">RMSCC 3703</strain>
    </source>
</reference>
<dbReference type="AlphaFoldDB" id="A0A0J8QUH6"/>
<accession>A0A0J8QUH6</accession>
<dbReference type="Proteomes" id="UP000054559">
    <property type="component" value="Unassembled WGS sequence"/>
</dbReference>
<sequence>MDARMDRAHLTAAGALHCLKSAGGASQAFSTAGVSEQLVLMASRPWAMSERRSQGPTAYCLRDAYVAVSCTEYEILRIYGVLKTKAAISQERRHVSGPDKLHNPVSVVDVTPATEEMKACCAIRGNARK</sequence>
<evidence type="ECO:0000313" key="2">
    <source>
        <dbReference type="Proteomes" id="UP000054559"/>
    </source>
</evidence>